<name>A0A8G1RHV3_9EURO</name>
<evidence type="ECO:0000259" key="1">
    <source>
        <dbReference type="Pfam" id="PF13193"/>
    </source>
</evidence>
<dbReference type="InterPro" id="IPR025110">
    <property type="entry name" value="AMP-bd_C"/>
</dbReference>
<feature type="domain" description="AMP-binding enzyme C-terminal" evidence="1">
    <location>
        <begin position="3"/>
        <end position="55"/>
    </location>
</feature>
<dbReference type="RefSeq" id="XP_040796425.1">
    <property type="nucleotide sequence ID" value="XM_040945785.1"/>
</dbReference>
<gene>
    <name evidence="2" type="ORF">BO72DRAFT_452703</name>
</gene>
<dbReference type="InterPro" id="IPR045851">
    <property type="entry name" value="AMP-bd_C_sf"/>
</dbReference>
<organism evidence="2 3">
    <name type="scientific">Aspergillus fijiensis CBS 313.89</name>
    <dbReference type="NCBI Taxonomy" id="1448319"/>
    <lineage>
        <taxon>Eukaryota</taxon>
        <taxon>Fungi</taxon>
        <taxon>Dikarya</taxon>
        <taxon>Ascomycota</taxon>
        <taxon>Pezizomycotina</taxon>
        <taxon>Eurotiomycetes</taxon>
        <taxon>Eurotiomycetidae</taxon>
        <taxon>Eurotiales</taxon>
        <taxon>Aspergillaceae</taxon>
        <taxon>Aspergillus</taxon>
    </lineage>
</organism>
<reference evidence="2 3" key="1">
    <citation type="submission" date="2018-02" db="EMBL/GenBank/DDBJ databases">
        <title>The genomes of Aspergillus section Nigri reveals drivers in fungal speciation.</title>
        <authorList>
            <consortium name="DOE Joint Genome Institute"/>
            <person name="Vesth T.C."/>
            <person name="Nybo J."/>
            <person name="Theobald S."/>
            <person name="Brandl J."/>
            <person name="Frisvad J.C."/>
            <person name="Nielsen K.F."/>
            <person name="Lyhne E.K."/>
            <person name="Kogle M.E."/>
            <person name="Kuo A."/>
            <person name="Riley R."/>
            <person name="Clum A."/>
            <person name="Nolan M."/>
            <person name="Lipzen A."/>
            <person name="Salamov A."/>
            <person name="Henrissat B."/>
            <person name="Wiebenga A."/>
            <person name="De vries R.P."/>
            <person name="Grigoriev I.V."/>
            <person name="Mortensen U.H."/>
            <person name="Andersen M.R."/>
            <person name="Baker S.E."/>
        </authorList>
    </citation>
    <scope>NUCLEOTIDE SEQUENCE [LARGE SCALE GENOMIC DNA]</scope>
    <source>
        <strain evidence="2 3">CBS 313.89</strain>
    </source>
</reference>
<dbReference type="VEuPathDB" id="FungiDB:BO72DRAFT_452703"/>
<keyword evidence="3" id="KW-1185">Reference proteome</keyword>
<dbReference type="OrthoDB" id="4486872at2759"/>
<dbReference type="Gene3D" id="3.30.300.30">
    <property type="match status" value="1"/>
</dbReference>
<dbReference type="Proteomes" id="UP000249789">
    <property type="component" value="Unassembled WGS sequence"/>
</dbReference>
<dbReference type="Pfam" id="PF13193">
    <property type="entry name" value="AMP-binding_C"/>
    <property type="match status" value="1"/>
</dbReference>
<dbReference type="EMBL" id="KZ824696">
    <property type="protein sequence ID" value="RAK72413.1"/>
    <property type="molecule type" value="Genomic_DNA"/>
</dbReference>
<dbReference type="AlphaFoldDB" id="A0A8G1RHV3"/>
<evidence type="ECO:0000313" key="3">
    <source>
        <dbReference type="Proteomes" id="UP000249789"/>
    </source>
</evidence>
<protein>
    <recommendedName>
        <fullName evidence="1">AMP-binding enzyme C-terminal domain-containing protein</fullName>
    </recommendedName>
</protein>
<sequence>MNDDERPRAYIVLNSGQNATDRDILSFMDDKVSPFKRITGGVVFIDAIPKNPSGKILRKMLRERADGEMQPTARL</sequence>
<evidence type="ECO:0000313" key="2">
    <source>
        <dbReference type="EMBL" id="RAK72413.1"/>
    </source>
</evidence>
<dbReference type="SUPFAM" id="SSF56801">
    <property type="entry name" value="Acetyl-CoA synthetase-like"/>
    <property type="match status" value="1"/>
</dbReference>
<dbReference type="GeneID" id="63863118"/>
<accession>A0A8G1RHV3</accession>
<proteinExistence type="predicted"/>